<feature type="compositionally biased region" description="Polar residues" evidence="1">
    <location>
        <begin position="61"/>
        <end position="70"/>
    </location>
</feature>
<proteinExistence type="predicted"/>
<dbReference type="Proteomes" id="UP000242814">
    <property type="component" value="Unassembled WGS sequence"/>
</dbReference>
<dbReference type="AlphaFoldDB" id="A0A1D2JDM4"/>
<dbReference type="EMBL" id="LZYO01000164">
    <property type="protein sequence ID" value="ODH27258.1"/>
    <property type="molecule type" value="Genomic_DNA"/>
</dbReference>
<dbReference type="VEuPathDB" id="FungiDB:PABG_07357"/>
<organism evidence="2 3">
    <name type="scientific">Paracoccidioides brasiliensis</name>
    <dbReference type="NCBI Taxonomy" id="121759"/>
    <lineage>
        <taxon>Eukaryota</taxon>
        <taxon>Fungi</taxon>
        <taxon>Dikarya</taxon>
        <taxon>Ascomycota</taxon>
        <taxon>Pezizomycotina</taxon>
        <taxon>Eurotiomycetes</taxon>
        <taxon>Eurotiomycetidae</taxon>
        <taxon>Onygenales</taxon>
        <taxon>Ajellomycetaceae</taxon>
        <taxon>Paracoccidioides</taxon>
    </lineage>
</organism>
<comment type="caution">
    <text evidence="2">The sequence shown here is derived from an EMBL/GenBank/DDBJ whole genome shotgun (WGS) entry which is preliminary data.</text>
</comment>
<dbReference type="OrthoDB" id="5420368at2759"/>
<protein>
    <submittedName>
        <fullName evidence="2">Uncharacterized protein</fullName>
    </submittedName>
</protein>
<dbReference type="VEuPathDB" id="FungiDB:PADG_08428"/>
<name>A0A1D2JDM4_PARBR</name>
<reference evidence="2 3" key="1">
    <citation type="submission" date="2016-06" db="EMBL/GenBank/DDBJ databases">
        <authorList>
            <person name="Kjaerup R.B."/>
            <person name="Dalgaard T.S."/>
            <person name="Juul-Madsen H.R."/>
        </authorList>
    </citation>
    <scope>NUCLEOTIDE SEQUENCE [LARGE SCALE GENOMIC DNA]</scope>
    <source>
        <strain evidence="2 3">Pb300</strain>
    </source>
</reference>
<accession>A0A1D2JDM4</accession>
<evidence type="ECO:0000313" key="2">
    <source>
        <dbReference type="EMBL" id="ODH27258.1"/>
    </source>
</evidence>
<evidence type="ECO:0000256" key="1">
    <source>
        <dbReference type="SAM" id="MobiDB-lite"/>
    </source>
</evidence>
<sequence>MPVKWNAEMDQQLLLKIIETHDLRVDTERVSDAWPGDEPKAKPTPRAITERLVKIKSIIKNNNGATPTSTPRKKLATPAFHNRTPAKRKRGDAASDNKENIKIEGFVSPTSNTIKIKNGMIDCSDSSMDEMRVPHTMRTTSKSARVVPPLPAGIVTYIEGTDDDSQYESGNSEFIHPSKVEVDNGYNGVQVRDDAIDLPEHA</sequence>
<evidence type="ECO:0000313" key="3">
    <source>
        <dbReference type="Proteomes" id="UP000242814"/>
    </source>
</evidence>
<gene>
    <name evidence="2" type="ORF">ACO22_04255</name>
</gene>
<feature type="region of interest" description="Disordered" evidence="1">
    <location>
        <begin position="61"/>
        <end position="96"/>
    </location>
</feature>